<dbReference type="AlphaFoldDB" id="A0A9Q8MTT9"/>
<name>A0A9Q8MTT9_9LACO</name>
<dbReference type="Pfam" id="PF01183">
    <property type="entry name" value="Glyco_hydro_25"/>
    <property type="match status" value="1"/>
</dbReference>
<protein>
    <recommendedName>
        <fullName evidence="5">GW domain-containing protein</fullName>
    </recommendedName>
</protein>
<feature type="domain" description="GW" evidence="5">
    <location>
        <begin position="292"/>
        <end position="365"/>
    </location>
</feature>
<evidence type="ECO:0000259" key="5">
    <source>
        <dbReference type="Pfam" id="PF13457"/>
    </source>
</evidence>
<dbReference type="PANTHER" id="PTHR34135">
    <property type="entry name" value="LYSOZYME"/>
    <property type="match status" value="1"/>
</dbReference>
<dbReference type="SUPFAM" id="SSF82057">
    <property type="entry name" value="Prokaryotic SH3-related domain"/>
    <property type="match status" value="1"/>
</dbReference>
<accession>A0A9Q8MTT9</accession>
<evidence type="ECO:0000256" key="2">
    <source>
        <dbReference type="ARBA" id="ARBA00022729"/>
    </source>
</evidence>
<dbReference type="GO" id="GO:0003796">
    <property type="term" value="F:lysozyme activity"/>
    <property type="evidence" value="ECO:0007669"/>
    <property type="project" value="InterPro"/>
</dbReference>
<dbReference type="GO" id="GO:0016998">
    <property type="term" value="P:cell wall macromolecule catabolic process"/>
    <property type="evidence" value="ECO:0007669"/>
    <property type="project" value="InterPro"/>
</dbReference>
<dbReference type="Gene3D" id="3.20.20.80">
    <property type="entry name" value="Glycosidases"/>
    <property type="match status" value="1"/>
</dbReference>
<feature type="signal peptide" evidence="4">
    <location>
        <begin position="1"/>
        <end position="29"/>
    </location>
</feature>
<dbReference type="EMBL" id="QUBG01000003">
    <property type="protein sequence ID" value="TPR44226.1"/>
    <property type="molecule type" value="Genomic_DNA"/>
</dbReference>
<dbReference type="GeneID" id="58108433"/>
<feature type="chain" id="PRO_5040253223" description="GW domain-containing protein" evidence="4">
    <location>
        <begin position="30"/>
        <end position="447"/>
    </location>
</feature>
<feature type="compositionally biased region" description="Polar residues" evidence="3">
    <location>
        <begin position="233"/>
        <end position="244"/>
    </location>
</feature>
<evidence type="ECO:0000313" key="7">
    <source>
        <dbReference type="Proteomes" id="UP000784700"/>
    </source>
</evidence>
<dbReference type="InterPro" id="IPR025987">
    <property type="entry name" value="GW_dom"/>
</dbReference>
<proteinExistence type="inferred from homology"/>
<dbReference type="Pfam" id="PF13457">
    <property type="entry name" value="GW"/>
    <property type="match status" value="2"/>
</dbReference>
<dbReference type="GO" id="GO:0016052">
    <property type="term" value="P:carbohydrate catabolic process"/>
    <property type="evidence" value="ECO:0007669"/>
    <property type="project" value="TreeGrafter"/>
</dbReference>
<evidence type="ECO:0000313" key="6">
    <source>
        <dbReference type="EMBL" id="TPR44226.1"/>
    </source>
</evidence>
<evidence type="ECO:0000256" key="3">
    <source>
        <dbReference type="SAM" id="MobiDB-lite"/>
    </source>
</evidence>
<dbReference type="SUPFAM" id="SSF51445">
    <property type="entry name" value="(Trans)glycosidases"/>
    <property type="match status" value="1"/>
</dbReference>
<feature type="compositionally biased region" description="Low complexity" evidence="3">
    <location>
        <begin position="245"/>
        <end position="276"/>
    </location>
</feature>
<dbReference type="RefSeq" id="WP_140934481.1">
    <property type="nucleotide sequence ID" value="NZ_QUBF01000003.1"/>
</dbReference>
<dbReference type="PROSITE" id="PS51904">
    <property type="entry name" value="GLYCOSYL_HYDROL_F25_2"/>
    <property type="match status" value="1"/>
</dbReference>
<feature type="domain" description="GW" evidence="5">
    <location>
        <begin position="369"/>
        <end position="447"/>
    </location>
</feature>
<evidence type="ECO:0000256" key="1">
    <source>
        <dbReference type="ARBA" id="ARBA00010646"/>
    </source>
</evidence>
<feature type="region of interest" description="Disordered" evidence="3">
    <location>
        <begin position="231"/>
        <end position="292"/>
    </location>
</feature>
<evidence type="ECO:0000256" key="4">
    <source>
        <dbReference type="SAM" id="SignalP"/>
    </source>
</evidence>
<dbReference type="GO" id="GO:0009253">
    <property type="term" value="P:peptidoglycan catabolic process"/>
    <property type="evidence" value="ECO:0007669"/>
    <property type="project" value="InterPro"/>
</dbReference>
<organism evidence="6 7">
    <name type="scientific">Apilactobacillus micheneri</name>
    <dbReference type="NCBI Taxonomy" id="1899430"/>
    <lineage>
        <taxon>Bacteria</taxon>
        <taxon>Bacillati</taxon>
        <taxon>Bacillota</taxon>
        <taxon>Bacilli</taxon>
        <taxon>Lactobacillales</taxon>
        <taxon>Lactobacillaceae</taxon>
        <taxon>Apilactobacillus</taxon>
    </lineage>
</organism>
<keyword evidence="2 4" id="KW-0732">Signal</keyword>
<sequence>MKTKNILLTIITSALLIIAFVSFKPNAHAMSSSDANLSNTVYDMSEWQNNLTDSQVQQLKSEVPFVIIRAQLGSMRYDNTFQHNRDLLEKYNIPYGVYSFSLYTSPDDAANEARTLYQRAPHARFYVNDYEENDLTSGDPNTAAQAWVDTLRPLVGQRKILYYGPAWLMLQETSAAISSYDGYWLPAYQDSEPEREHVLWQFSSTFHSNALNKDLDASLLNSKDANWFIGDTSDANSQPVTVDPNNNSNNSQSNSQNNSNNQQSNNSQQNQSNNSQDNIPKPKPRNTTYTQQSKTMIIKDGYDYQIYNHVPLDNKFSDNIYAKASVSDYTHKRVYINSIANVNGRSYYRLYYQNHVIGWVNTRALVPNVNYSSYYVNKTMKNNPKVAFHNHINNSGFTSRITNHGYSYANKKLKITSRAIKDGWHSYYYKAYYRGKLLGWIYQSAFK</sequence>
<dbReference type="PANTHER" id="PTHR34135:SF1">
    <property type="entry name" value="GLYCOSYL HYDROLASE FAMILY 25"/>
    <property type="match status" value="1"/>
</dbReference>
<comment type="similarity">
    <text evidence="1">Belongs to the glycosyl hydrolase 25 family.</text>
</comment>
<dbReference type="InterPro" id="IPR017853">
    <property type="entry name" value="GH"/>
</dbReference>
<dbReference type="InterPro" id="IPR002053">
    <property type="entry name" value="Glyco_hydro_25"/>
</dbReference>
<dbReference type="Gene3D" id="2.30.30.170">
    <property type="match status" value="2"/>
</dbReference>
<comment type="caution">
    <text evidence="6">The sequence shown here is derived from an EMBL/GenBank/DDBJ whole genome shotgun (WGS) entry which is preliminary data.</text>
</comment>
<dbReference type="Proteomes" id="UP000784700">
    <property type="component" value="Unassembled WGS sequence"/>
</dbReference>
<gene>
    <name evidence="6" type="ORF">DY130_04080</name>
</gene>
<dbReference type="InterPro" id="IPR038200">
    <property type="entry name" value="GW_dom_sf"/>
</dbReference>
<reference evidence="6" key="1">
    <citation type="submission" date="2018-08" db="EMBL/GenBank/DDBJ databases">
        <title>Comparative genomics of wild bee and flower associated Lactobacillus reveals potential adaptation to the bee host.</title>
        <authorList>
            <person name="Vuong H.Q."/>
            <person name="Mcfrederick Q.S."/>
        </authorList>
    </citation>
    <scope>NUCLEOTIDE SEQUENCE</scope>
    <source>
        <strain evidence="6">HV_63</strain>
    </source>
</reference>